<dbReference type="SUPFAM" id="SSF53649">
    <property type="entry name" value="Alkaline phosphatase-like"/>
    <property type="match status" value="1"/>
</dbReference>
<evidence type="ECO:0000256" key="1">
    <source>
        <dbReference type="ARBA" id="ARBA00022723"/>
    </source>
</evidence>
<dbReference type="InterPro" id="IPR017850">
    <property type="entry name" value="Alkaline_phosphatase_core_sf"/>
</dbReference>
<dbReference type="RefSeq" id="WP_322467510.1">
    <property type="nucleotide sequence ID" value="NZ_JAXOJX010000053.1"/>
</dbReference>
<feature type="domain" description="Sulfatase N-terminal" evidence="4">
    <location>
        <begin position="4"/>
        <end position="407"/>
    </location>
</feature>
<protein>
    <submittedName>
        <fullName evidence="5">Sulfatase-like hydrolase/transferase</fullName>
    </submittedName>
</protein>
<dbReference type="PANTHER" id="PTHR45953">
    <property type="entry name" value="IDURONATE 2-SULFATASE"/>
    <property type="match status" value="1"/>
</dbReference>
<dbReference type="Proteomes" id="UP001293718">
    <property type="component" value="Unassembled WGS sequence"/>
</dbReference>
<comment type="caution">
    <text evidence="5">The sequence shown here is derived from an EMBL/GenBank/DDBJ whole genome shotgun (WGS) entry which is preliminary data.</text>
</comment>
<dbReference type="Gene3D" id="3.40.720.10">
    <property type="entry name" value="Alkaline Phosphatase, subunit A"/>
    <property type="match status" value="1"/>
</dbReference>
<accession>A0ABU5ILY6</accession>
<evidence type="ECO:0000256" key="3">
    <source>
        <dbReference type="SAM" id="MobiDB-lite"/>
    </source>
</evidence>
<evidence type="ECO:0000313" key="5">
    <source>
        <dbReference type="EMBL" id="MDZ5459894.1"/>
    </source>
</evidence>
<evidence type="ECO:0000256" key="2">
    <source>
        <dbReference type="ARBA" id="ARBA00022801"/>
    </source>
</evidence>
<feature type="compositionally biased region" description="Basic and acidic residues" evidence="3">
    <location>
        <begin position="112"/>
        <end position="122"/>
    </location>
</feature>
<dbReference type="EMBL" id="JAXOJX010000053">
    <property type="protein sequence ID" value="MDZ5459894.1"/>
    <property type="molecule type" value="Genomic_DNA"/>
</dbReference>
<keyword evidence="2" id="KW-0378">Hydrolase</keyword>
<keyword evidence="6" id="KW-1185">Reference proteome</keyword>
<organism evidence="5 6">
    <name type="scientific">Azohydromonas lata</name>
    <dbReference type="NCBI Taxonomy" id="45677"/>
    <lineage>
        <taxon>Bacteria</taxon>
        <taxon>Pseudomonadati</taxon>
        <taxon>Pseudomonadota</taxon>
        <taxon>Betaproteobacteria</taxon>
        <taxon>Burkholderiales</taxon>
        <taxon>Sphaerotilaceae</taxon>
        <taxon>Azohydromonas</taxon>
    </lineage>
</organism>
<keyword evidence="1" id="KW-0479">Metal-binding</keyword>
<proteinExistence type="predicted"/>
<evidence type="ECO:0000259" key="4">
    <source>
        <dbReference type="Pfam" id="PF00884"/>
    </source>
</evidence>
<dbReference type="PANTHER" id="PTHR45953:SF1">
    <property type="entry name" value="IDURONATE 2-SULFATASE"/>
    <property type="match status" value="1"/>
</dbReference>
<gene>
    <name evidence="5" type="ORF">SM757_25250</name>
</gene>
<evidence type="ECO:0000313" key="6">
    <source>
        <dbReference type="Proteomes" id="UP001293718"/>
    </source>
</evidence>
<sequence length="521" mass="58670">MTCNFLFFIVDQLCATHLGCYGNSIEATPVIDGLAADGWRAQECHVATPICMPNRASLLTGRMPSVHGVRHNGIPLSLGAVTDLLREAGYATSLIGKSHLQNMTAKPPLHAQDAHRPKREAQRPYPGNYQQECQKTWEASPSFEMELPFYGFDHVQLAIGHGDASDGHYRRWLQAEHPEFADKVGKQHSLPAPGYELVKHGQAWRSAIPQELHPTAWIADQTIAQLREAQRRQRPFFLYSSFADPHHPYTPPGRYWDLYRPEDMALPSSFHADTPPPHLAWLRAQRDAGRAVKNTMACYAATEREVREAMALGLGSLSFIDAQIGRVLAVLRELGLDKDTVVVFTSDHGEFAGDHQLLFKGSLHYQSLTRTPFIWRDPQWAAHGGRTDRSLLSTIDIAPTLLERAGIERFNGMQGRSFLPAICGEAQRQRDALLIEEEGQRTYFGFDQPVRMRTLLTHRHRLSVYDGVSWGELYDRLEDPDEARNLWDEPSYRTVREALRARLSSEMLAHTETSPAATALA</sequence>
<reference evidence="5 6" key="1">
    <citation type="submission" date="2023-11" db="EMBL/GenBank/DDBJ databases">
        <title>Draft genome of Azohydromonas lata strain H1 (DSM1123), a polyhydroxyalkanoate producer.</title>
        <authorList>
            <person name="Traversa D."/>
            <person name="D'Addabbo P."/>
            <person name="Pazzani C."/>
            <person name="Manzari C."/>
            <person name="Chiara M."/>
            <person name="Scrascia M."/>
        </authorList>
    </citation>
    <scope>NUCLEOTIDE SEQUENCE [LARGE SCALE GENOMIC DNA]</scope>
    <source>
        <strain evidence="5 6">H1</strain>
    </source>
</reference>
<feature type="region of interest" description="Disordered" evidence="3">
    <location>
        <begin position="108"/>
        <end position="131"/>
    </location>
</feature>
<dbReference type="Pfam" id="PF00884">
    <property type="entry name" value="Sulfatase"/>
    <property type="match status" value="1"/>
</dbReference>
<dbReference type="InterPro" id="IPR000917">
    <property type="entry name" value="Sulfatase_N"/>
</dbReference>
<name>A0ABU5ILY6_9BURK</name>